<comment type="caution">
    <text evidence="1">The sequence shown here is derived from an EMBL/GenBank/DDBJ whole genome shotgun (WGS) entry which is preliminary data.</text>
</comment>
<dbReference type="OrthoDB" id="440553at2759"/>
<dbReference type="Proteomes" id="UP001147752">
    <property type="component" value="Unassembled WGS sequence"/>
</dbReference>
<organism evidence="1 2">
    <name type="scientific">Penicillium concentricum</name>
    <dbReference type="NCBI Taxonomy" id="293559"/>
    <lineage>
        <taxon>Eukaryota</taxon>
        <taxon>Fungi</taxon>
        <taxon>Dikarya</taxon>
        <taxon>Ascomycota</taxon>
        <taxon>Pezizomycotina</taxon>
        <taxon>Eurotiomycetes</taxon>
        <taxon>Eurotiomycetidae</taxon>
        <taxon>Eurotiales</taxon>
        <taxon>Aspergillaceae</taxon>
        <taxon>Penicillium</taxon>
    </lineage>
</organism>
<dbReference type="AlphaFoldDB" id="A0A9W9SUU4"/>
<dbReference type="RefSeq" id="XP_056584563.1">
    <property type="nucleotide sequence ID" value="XM_056720428.1"/>
</dbReference>
<protein>
    <submittedName>
        <fullName evidence="1">Uncharacterized protein</fullName>
    </submittedName>
</protein>
<accession>A0A9W9SUU4</accession>
<evidence type="ECO:0000313" key="2">
    <source>
        <dbReference type="Proteomes" id="UP001147752"/>
    </source>
</evidence>
<proteinExistence type="predicted"/>
<dbReference type="EMBL" id="JAPZBT010000001">
    <property type="protein sequence ID" value="KAJ5384787.1"/>
    <property type="molecule type" value="Genomic_DNA"/>
</dbReference>
<keyword evidence="2" id="KW-1185">Reference proteome</keyword>
<reference evidence="1" key="1">
    <citation type="submission" date="2022-12" db="EMBL/GenBank/DDBJ databases">
        <authorList>
            <person name="Petersen C."/>
        </authorList>
    </citation>
    <scope>NUCLEOTIDE SEQUENCE</scope>
    <source>
        <strain evidence="1">IBT 3081</strain>
    </source>
</reference>
<gene>
    <name evidence="1" type="ORF">N7517_002698</name>
</gene>
<name>A0A9W9SUU4_9EURO</name>
<evidence type="ECO:0000313" key="1">
    <source>
        <dbReference type="EMBL" id="KAJ5384787.1"/>
    </source>
</evidence>
<sequence length="68" mass="7283">MNRDYRLTAFAHNLVIDTTHGDDLRFAITITFNASICLTDLNAMSPVAAQAANNIVRCSLAGAGLAFL</sequence>
<dbReference type="GeneID" id="81459611"/>
<reference evidence="1" key="2">
    <citation type="journal article" date="2023" name="IMA Fungus">
        <title>Comparative genomic study of the Penicillium genus elucidates a diverse pangenome and 15 lateral gene transfer events.</title>
        <authorList>
            <person name="Petersen C."/>
            <person name="Sorensen T."/>
            <person name="Nielsen M.R."/>
            <person name="Sondergaard T.E."/>
            <person name="Sorensen J.L."/>
            <person name="Fitzpatrick D.A."/>
            <person name="Frisvad J.C."/>
            <person name="Nielsen K.L."/>
        </authorList>
    </citation>
    <scope>NUCLEOTIDE SEQUENCE</scope>
    <source>
        <strain evidence="1">IBT 3081</strain>
    </source>
</reference>